<organism evidence="1">
    <name type="scientific">Lactococcus phage Rc15</name>
    <dbReference type="NCBI Taxonomy" id="325251"/>
    <lineage>
        <taxon>Viruses</taxon>
        <taxon>Duplodnaviria</taxon>
        <taxon>Heunggongvirae</taxon>
        <taxon>Uroviricota</taxon>
        <taxon>Caudoviricetes</taxon>
        <taxon>Ceduovirus</taxon>
        <taxon>Ceduovirus c2</taxon>
    </lineage>
</organism>
<name>Q53CJ3_9CAUD</name>
<accession>Q53CJ3</accession>
<gene>
    <name evidence="1" type="primary">L8</name>
</gene>
<protein>
    <submittedName>
        <fullName evidence="1">PL8</fullName>
    </submittedName>
</protein>
<evidence type="ECO:0000313" key="1">
    <source>
        <dbReference type="EMBL" id="AAT76779.1"/>
    </source>
</evidence>
<proteinExistence type="predicted"/>
<reference evidence="1" key="1">
    <citation type="journal article" date="2005" name="J. Bacteriol.">
        <title>Isolation of lactococcal prolate phage-phage recombinants by an enrichment strategy reveals two novel host range determinants.</title>
        <authorList>
            <person name="Rakonjac J."/>
            <person name="O'Toole P.W."/>
            <person name="Lubbers M."/>
        </authorList>
    </citation>
    <scope>NUCLEOTIDE SEQUENCE</scope>
</reference>
<dbReference type="EMBL" id="AY570986">
    <property type="protein sequence ID" value="AAT76779.1"/>
    <property type="molecule type" value="Genomic_DNA"/>
</dbReference>
<sequence>MEGLELIVPTLFLIYKENRKMKKEDFKFDFKALERMEDNGVYFGDLNERDYHSLALFFWACAPQYTLDEILGALIGGLLPVTVAELMEQLVDETKKAIALAEKK</sequence>